<dbReference type="NCBIfam" id="TIGR03523">
    <property type="entry name" value="GldN"/>
    <property type="match status" value="1"/>
</dbReference>
<accession>I0WID0</accession>
<dbReference type="OrthoDB" id="1141916at2"/>
<keyword evidence="2" id="KW-1185">Reference proteome</keyword>
<evidence type="ECO:0008006" key="3">
    <source>
        <dbReference type="Google" id="ProtNLM"/>
    </source>
</evidence>
<evidence type="ECO:0000313" key="2">
    <source>
        <dbReference type="Proteomes" id="UP000005938"/>
    </source>
</evidence>
<proteinExistence type="predicted"/>
<dbReference type="AlphaFoldDB" id="I0WID0"/>
<name>I0WID0_9FLAO</name>
<reference evidence="1 2" key="1">
    <citation type="journal article" date="2012" name="J. Bacteriol.">
        <title>Genome Sequence of the Halotolerant Bacterium Imtechella halotolerans K1T.</title>
        <authorList>
            <person name="Kumar S."/>
            <person name="Vikram S."/>
            <person name="Subramanian S."/>
            <person name="Raghava G.P."/>
            <person name="Pinnaka A.K."/>
        </authorList>
    </citation>
    <scope>NUCLEOTIDE SEQUENCE [LARGE SCALE GENOMIC DNA]</scope>
    <source>
        <strain evidence="1 2">K1</strain>
    </source>
</reference>
<comment type="caution">
    <text evidence="1">The sequence shown here is derived from an EMBL/GenBank/DDBJ whole genome shotgun (WGS) entry which is preliminary data.</text>
</comment>
<organism evidence="1 2">
    <name type="scientific">Imtechella halotolerans K1</name>
    <dbReference type="NCBI Taxonomy" id="946077"/>
    <lineage>
        <taxon>Bacteria</taxon>
        <taxon>Pseudomonadati</taxon>
        <taxon>Bacteroidota</taxon>
        <taxon>Flavobacteriia</taxon>
        <taxon>Flavobacteriales</taxon>
        <taxon>Flavobacteriaceae</taxon>
        <taxon>Imtechella</taxon>
    </lineage>
</organism>
<dbReference type="RefSeq" id="WP_008237830.1">
    <property type="nucleotide sequence ID" value="NZ_AJJU01000003.1"/>
</dbReference>
<dbReference type="EMBL" id="AJJU01000003">
    <property type="protein sequence ID" value="EID76146.1"/>
    <property type="molecule type" value="Genomic_DNA"/>
</dbReference>
<dbReference type="Pfam" id="PF19841">
    <property type="entry name" value="GldN"/>
    <property type="match status" value="1"/>
</dbReference>
<dbReference type="eggNOG" id="ENOG502Z7JF">
    <property type="taxonomic scope" value="Bacteria"/>
</dbReference>
<dbReference type="InterPro" id="IPR019847">
    <property type="entry name" value="Gliding_motility_assoc_GldN"/>
</dbReference>
<sequence>MNWRVVIVAVVSAFVSQEIAAQANILNAKKPEEIGLRTEAQKAADNDKPLPYGYVDDRDILWSKTVWEVIDLNERINFPLLYPIDTIDMSSDRRSLYDVLLKNFKDGTLKDVYVDSYFTERRSFDDLRATLSKIDTLDAGYDQINAGEEVSPEFIVRRDLTAADIAQYRIKGIWYFDIRQGELKYRLLGIAPVAPDVNFIDNDEPALVELFWVWFPGARDILHEAKAFNNRNSAMPISFDHLLNSRRFNAMIYKEDNVYGDRMVEDYVHDNALFLLLESNRIRESIRDREQDMWSY</sequence>
<dbReference type="PATRIC" id="fig|946077.3.peg.886"/>
<evidence type="ECO:0000313" key="1">
    <source>
        <dbReference type="EMBL" id="EID76146.1"/>
    </source>
</evidence>
<gene>
    <name evidence="1" type="ORF">W5A_04349</name>
</gene>
<dbReference type="Proteomes" id="UP000005938">
    <property type="component" value="Unassembled WGS sequence"/>
</dbReference>
<protein>
    <recommendedName>
        <fullName evidence="3">Gliding motility protein GldN</fullName>
    </recommendedName>
</protein>
<dbReference type="STRING" id="946077.W5A_04349"/>